<dbReference type="InterPro" id="IPR002935">
    <property type="entry name" value="SAM_O-MeTrfase"/>
</dbReference>
<keyword evidence="1 4" id="KW-0489">Methyltransferase</keyword>
<evidence type="ECO:0000256" key="2">
    <source>
        <dbReference type="ARBA" id="ARBA00022679"/>
    </source>
</evidence>
<dbReference type="AlphaFoldDB" id="A0A1N7H964"/>
<sequence>MEKVAKRPLDPRAQRVVDRLHSASKRQLIRSIPLVIGSTVRSRVREGTWDTTATTSGKEMLADKMVALAPAKAALMYQLCRAIDARRVVEVGTSFGVSTIYLAAAVRDNAGEGGGGSVVGTEHESAKVAIARRNLDEAGVGDVVDILDGDLRETLRDVSGPVDLVLVDIWTPMALPALLLLEPVLRPGALVLCDNVVGAFSQYQDYLGHVRDPDGPFQSITLPGQGGLEISRKR</sequence>
<evidence type="ECO:0000313" key="4">
    <source>
        <dbReference type="EMBL" id="SIS21240.1"/>
    </source>
</evidence>
<dbReference type="STRING" id="1344003.SAMN05445060_3706"/>
<proteinExistence type="predicted"/>
<keyword evidence="2 4" id="KW-0808">Transferase</keyword>
<reference evidence="4 5" key="1">
    <citation type="submission" date="2017-01" db="EMBL/GenBank/DDBJ databases">
        <authorList>
            <person name="Mah S.A."/>
            <person name="Swanson W.J."/>
            <person name="Moy G.W."/>
            <person name="Vacquier V.D."/>
        </authorList>
    </citation>
    <scope>NUCLEOTIDE SEQUENCE [LARGE SCALE GENOMIC DNA]</scope>
    <source>
        <strain evidence="4 5">CPCC 203464</strain>
    </source>
</reference>
<dbReference type="Proteomes" id="UP000186218">
    <property type="component" value="Unassembled WGS sequence"/>
</dbReference>
<dbReference type="SUPFAM" id="SSF53335">
    <property type="entry name" value="S-adenosyl-L-methionine-dependent methyltransferases"/>
    <property type="match status" value="1"/>
</dbReference>
<dbReference type="GO" id="GO:0008171">
    <property type="term" value="F:O-methyltransferase activity"/>
    <property type="evidence" value="ECO:0007669"/>
    <property type="project" value="InterPro"/>
</dbReference>
<dbReference type="OrthoDB" id="9799672at2"/>
<keyword evidence="5" id="KW-1185">Reference proteome</keyword>
<dbReference type="PANTHER" id="PTHR43167:SF1">
    <property type="entry name" value="PUTATIVE (AFU_ORTHOLOGUE AFUA_6G01830)-RELATED"/>
    <property type="match status" value="1"/>
</dbReference>
<evidence type="ECO:0000256" key="3">
    <source>
        <dbReference type="ARBA" id="ARBA00022691"/>
    </source>
</evidence>
<organism evidence="4 5">
    <name type="scientific">Williamsia sterculiae</name>
    <dbReference type="NCBI Taxonomy" id="1344003"/>
    <lineage>
        <taxon>Bacteria</taxon>
        <taxon>Bacillati</taxon>
        <taxon>Actinomycetota</taxon>
        <taxon>Actinomycetes</taxon>
        <taxon>Mycobacteriales</taxon>
        <taxon>Nocardiaceae</taxon>
        <taxon>Williamsia</taxon>
    </lineage>
</organism>
<dbReference type="RefSeq" id="WP_076482615.1">
    <property type="nucleotide sequence ID" value="NZ_FTNT01000013.1"/>
</dbReference>
<evidence type="ECO:0000313" key="5">
    <source>
        <dbReference type="Proteomes" id="UP000186218"/>
    </source>
</evidence>
<dbReference type="EMBL" id="FTNT01000013">
    <property type="protein sequence ID" value="SIS21240.1"/>
    <property type="molecule type" value="Genomic_DNA"/>
</dbReference>
<dbReference type="PROSITE" id="PS51682">
    <property type="entry name" value="SAM_OMT_I"/>
    <property type="match status" value="1"/>
</dbReference>
<name>A0A1N7H964_9NOCA</name>
<keyword evidence="3" id="KW-0949">S-adenosyl-L-methionine</keyword>
<dbReference type="Gene3D" id="3.40.50.150">
    <property type="entry name" value="Vaccinia Virus protein VP39"/>
    <property type="match status" value="1"/>
</dbReference>
<dbReference type="InterPro" id="IPR029063">
    <property type="entry name" value="SAM-dependent_MTases_sf"/>
</dbReference>
<protein>
    <submittedName>
        <fullName evidence="4">Predicted O-methyltransferase YrrM</fullName>
    </submittedName>
</protein>
<evidence type="ECO:0000256" key="1">
    <source>
        <dbReference type="ARBA" id="ARBA00022603"/>
    </source>
</evidence>
<dbReference type="GO" id="GO:0032259">
    <property type="term" value="P:methylation"/>
    <property type="evidence" value="ECO:0007669"/>
    <property type="project" value="UniProtKB-KW"/>
</dbReference>
<dbReference type="Pfam" id="PF13578">
    <property type="entry name" value="Methyltransf_24"/>
    <property type="match status" value="1"/>
</dbReference>
<gene>
    <name evidence="4" type="ORF">SAMN05445060_3706</name>
</gene>
<dbReference type="PANTHER" id="PTHR43167">
    <property type="entry name" value="PUTATIVE (AFU_ORTHOLOGUE AFUA_6G01830)-RELATED"/>
    <property type="match status" value="1"/>
</dbReference>
<accession>A0A1N7H964</accession>